<dbReference type="InterPro" id="IPR029052">
    <property type="entry name" value="Metallo-depent_PP-like"/>
</dbReference>
<evidence type="ECO:0000313" key="3">
    <source>
        <dbReference type="Proteomes" id="UP001595803"/>
    </source>
</evidence>
<proteinExistence type="predicted"/>
<dbReference type="InterPro" id="IPR006186">
    <property type="entry name" value="Ser/Thr-sp_prot-phosphatase"/>
</dbReference>
<evidence type="ECO:0000313" key="2">
    <source>
        <dbReference type="EMBL" id="MFC3833265.1"/>
    </source>
</evidence>
<dbReference type="RefSeq" id="WP_322472685.1">
    <property type="nucleotide sequence ID" value="NZ_JBHRZG010000010.1"/>
</dbReference>
<comment type="caution">
    <text evidence="2">The sequence shown here is derived from an EMBL/GenBank/DDBJ whole genome shotgun (WGS) entry which is preliminary data.</text>
</comment>
<name>A0ABV7Z984_9DEIO</name>
<dbReference type="EMBL" id="JBHRZG010000010">
    <property type="protein sequence ID" value="MFC3833265.1"/>
    <property type="molecule type" value="Genomic_DNA"/>
</dbReference>
<dbReference type="Proteomes" id="UP001595803">
    <property type="component" value="Unassembled WGS sequence"/>
</dbReference>
<dbReference type="Pfam" id="PF00149">
    <property type="entry name" value="Metallophos"/>
    <property type="match status" value="1"/>
</dbReference>
<dbReference type="PANTHER" id="PTHR46546">
    <property type="entry name" value="SHEWANELLA-LIKE PROTEIN PHOSPHATASE 1"/>
    <property type="match status" value="1"/>
</dbReference>
<dbReference type="InterPro" id="IPR004843">
    <property type="entry name" value="Calcineurin-like_PHP"/>
</dbReference>
<dbReference type="PANTHER" id="PTHR46546:SF4">
    <property type="entry name" value="SHEWANELLA-LIKE PROTEIN PHOSPHATASE 1"/>
    <property type="match status" value="1"/>
</dbReference>
<keyword evidence="3" id="KW-1185">Reference proteome</keyword>
<feature type="domain" description="Calcineurin-like phosphoesterase" evidence="1">
    <location>
        <begin position="3"/>
        <end position="217"/>
    </location>
</feature>
<sequence length="279" mass="30523">MTPLWVVGDIHGAYEPLIGLLRTAGLIDHDGSWQGGTAHLAFLGDYVDRGPRGMEVIHLIRRLTAQAHESGGHVTALLGNHEVMFLAAQHFRATDPADSLGFREYWRSNGGQDSDAAQLQITDLDWLRARPALSLAGDWLLMHADSTFYRRLGRTPDAVNRSITALLHEDNPKLWTRFLNHFADRLAFVDPDAPAVAADLLQSYGGTRLVHGHTPVYVLHDELQRPGSMPVPQPITYVGGQCVAVDSGMAYLDGAGFIVRLDDSGVAQVVTLDDDLGDF</sequence>
<accession>A0ABV7Z984</accession>
<organism evidence="2 3">
    <name type="scientific">Deinococcus rufus</name>
    <dbReference type="NCBI Taxonomy" id="2136097"/>
    <lineage>
        <taxon>Bacteria</taxon>
        <taxon>Thermotogati</taxon>
        <taxon>Deinococcota</taxon>
        <taxon>Deinococci</taxon>
        <taxon>Deinococcales</taxon>
        <taxon>Deinococcaceae</taxon>
        <taxon>Deinococcus</taxon>
    </lineage>
</organism>
<evidence type="ECO:0000259" key="1">
    <source>
        <dbReference type="Pfam" id="PF00149"/>
    </source>
</evidence>
<dbReference type="PRINTS" id="PR00114">
    <property type="entry name" value="STPHPHTASE"/>
</dbReference>
<dbReference type="Gene3D" id="3.60.21.10">
    <property type="match status" value="1"/>
</dbReference>
<dbReference type="SUPFAM" id="SSF56300">
    <property type="entry name" value="Metallo-dependent phosphatases"/>
    <property type="match status" value="1"/>
</dbReference>
<gene>
    <name evidence="2" type="ORF">ACFOSB_10380</name>
</gene>
<protein>
    <submittedName>
        <fullName evidence="2">Metallophosphoesterase</fullName>
    </submittedName>
</protein>
<reference evidence="3" key="1">
    <citation type="journal article" date="2019" name="Int. J. Syst. Evol. Microbiol.">
        <title>The Global Catalogue of Microorganisms (GCM) 10K type strain sequencing project: providing services to taxonomists for standard genome sequencing and annotation.</title>
        <authorList>
            <consortium name="The Broad Institute Genomics Platform"/>
            <consortium name="The Broad Institute Genome Sequencing Center for Infectious Disease"/>
            <person name="Wu L."/>
            <person name="Ma J."/>
        </authorList>
    </citation>
    <scope>NUCLEOTIDE SEQUENCE [LARGE SCALE GENOMIC DNA]</scope>
    <source>
        <strain evidence="3">CCTCC AB 2017081</strain>
    </source>
</reference>